<dbReference type="PROSITE" id="PS51257">
    <property type="entry name" value="PROKAR_LIPOPROTEIN"/>
    <property type="match status" value="1"/>
</dbReference>
<evidence type="ECO:0000313" key="4">
    <source>
        <dbReference type="EMBL" id="GAA4496858.1"/>
    </source>
</evidence>
<dbReference type="Pfam" id="PF01841">
    <property type="entry name" value="Transglut_core"/>
    <property type="match status" value="1"/>
</dbReference>
<dbReference type="EMBL" id="BAABFC010000009">
    <property type="protein sequence ID" value="GAA4496858.1"/>
    <property type="molecule type" value="Genomic_DNA"/>
</dbReference>
<keyword evidence="5" id="KW-1185">Reference proteome</keyword>
<evidence type="ECO:0000259" key="2">
    <source>
        <dbReference type="Pfam" id="PF01841"/>
    </source>
</evidence>
<dbReference type="RefSeq" id="WP_345011158.1">
    <property type="nucleotide sequence ID" value="NZ_BAABFC010000009.1"/>
</dbReference>
<dbReference type="Proteomes" id="UP001501321">
    <property type="component" value="Unassembled WGS sequence"/>
</dbReference>
<dbReference type="Pfam" id="PF12969">
    <property type="entry name" value="DUF3857"/>
    <property type="match status" value="1"/>
</dbReference>
<dbReference type="InterPro" id="IPR024618">
    <property type="entry name" value="DUF3857"/>
</dbReference>
<accession>A0ABP8Q652</accession>
<proteinExistence type="predicted"/>
<feature type="domain" description="Transglutaminase-like" evidence="2">
    <location>
        <begin position="278"/>
        <end position="355"/>
    </location>
</feature>
<dbReference type="SUPFAM" id="SSF54001">
    <property type="entry name" value="Cysteine proteinases"/>
    <property type="match status" value="1"/>
</dbReference>
<comment type="caution">
    <text evidence="4">The sequence shown here is derived from an EMBL/GenBank/DDBJ whole genome shotgun (WGS) entry which is preliminary data.</text>
</comment>
<feature type="signal peptide" evidence="1">
    <location>
        <begin position="1"/>
        <end position="21"/>
    </location>
</feature>
<organism evidence="4 5">
    <name type="scientific">Pseudaeromonas paramecii</name>
    <dbReference type="NCBI Taxonomy" id="2138166"/>
    <lineage>
        <taxon>Bacteria</taxon>
        <taxon>Pseudomonadati</taxon>
        <taxon>Pseudomonadota</taxon>
        <taxon>Gammaproteobacteria</taxon>
        <taxon>Aeromonadales</taxon>
        <taxon>Aeromonadaceae</taxon>
        <taxon>Pseudaeromonas</taxon>
    </lineage>
</organism>
<protein>
    <recommendedName>
        <fullName evidence="6">DUF3857 domain-containing protein</fullName>
    </recommendedName>
</protein>
<name>A0ABP8Q652_9GAMM</name>
<evidence type="ECO:0000313" key="5">
    <source>
        <dbReference type="Proteomes" id="UP001501321"/>
    </source>
</evidence>
<dbReference type="InterPro" id="IPR002931">
    <property type="entry name" value="Transglutaminase-like"/>
</dbReference>
<sequence length="670" mass="75494">MLRMLRYGLCCLLGLGCHAQAAEQVQFAPTPAWVEAVSAPAPKDQAQAPGGEEYLLVDRQWQLGEQTQQFFHYVTAITSTEGLEQGSQLALDFDPSYETLTIHQVGVWRQGRWLDRLEPEELRLFQREPDLGRFLYSGRKTAYLILPDIRVGDVLDYSFSLSGYNPVMGGLFSDRVSLQWSEPVAQQQLRILLGDGRQLNSAFTPTGAHWQVQARPGWQEWRWQQTRVPAVEEEDQLPGGYTPYAEVALSEFASWQAVVAWALPLYEQAAAPSPEIQALSARLGEGLQSEDEKVMAALHFVQHEIRYLGMEDGIGSHRPRRAADTLYRRYGDCKDKAVLLLALLRAQGLDAKAALVSLDEGATLPAQLPSPYAFDHVIVTLQLAGQRYWLDGTDLNQGRSLASLGVPYYRHALVLSPQTRALTSMDGEYRLPQLELQQVSRLTADKTALDIDTHYSGALAESQRGKWQRTTPQKLARRFGDYYRRQFPGLKSLGLPQLQDDLSLNRLQVQEHYELPDGFAQVKQQGLEIYGDLLEDYLTRVSPERRQPLDLGAPRKVTQVLEYHFPEPWTINPYHAEQGNELFHFSVRVTQPNARLLRVRYEYENFTDRVPAEKLADYRQKVLSAREELSLTLGPPTQAAKENLVKGGPDGGVIGGFLDGAQRVIDAAFH</sequence>
<reference evidence="5" key="1">
    <citation type="journal article" date="2019" name="Int. J. Syst. Evol. Microbiol.">
        <title>The Global Catalogue of Microorganisms (GCM) 10K type strain sequencing project: providing services to taxonomists for standard genome sequencing and annotation.</title>
        <authorList>
            <consortium name="The Broad Institute Genomics Platform"/>
            <consortium name="The Broad Institute Genome Sequencing Center for Infectious Disease"/>
            <person name="Wu L."/>
            <person name="Ma J."/>
        </authorList>
    </citation>
    <scope>NUCLEOTIDE SEQUENCE [LARGE SCALE GENOMIC DNA]</scope>
    <source>
        <strain evidence="5">JCM 32226</strain>
    </source>
</reference>
<dbReference type="Gene3D" id="3.10.620.30">
    <property type="match status" value="1"/>
</dbReference>
<feature type="chain" id="PRO_5045473362" description="DUF3857 domain-containing protein" evidence="1">
    <location>
        <begin position="22"/>
        <end position="670"/>
    </location>
</feature>
<keyword evidence="1" id="KW-0732">Signal</keyword>
<evidence type="ECO:0008006" key="6">
    <source>
        <dbReference type="Google" id="ProtNLM"/>
    </source>
</evidence>
<evidence type="ECO:0000256" key="1">
    <source>
        <dbReference type="SAM" id="SignalP"/>
    </source>
</evidence>
<gene>
    <name evidence="4" type="ORF">GCM10023095_12550</name>
</gene>
<evidence type="ECO:0000259" key="3">
    <source>
        <dbReference type="Pfam" id="PF12969"/>
    </source>
</evidence>
<dbReference type="InterPro" id="IPR038765">
    <property type="entry name" value="Papain-like_cys_pep_sf"/>
</dbReference>
<feature type="domain" description="DUF3857" evidence="3">
    <location>
        <begin position="68"/>
        <end position="231"/>
    </location>
</feature>
<dbReference type="Gene3D" id="2.60.40.3140">
    <property type="match status" value="1"/>
</dbReference>